<keyword evidence="9" id="KW-1185">Reference proteome</keyword>
<dbReference type="GO" id="GO:0002939">
    <property type="term" value="P:tRNA N1-guanine methylation"/>
    <property type="evidence" value="ECO:0007669"/>
    <property type="project" value="TreeGrafter"/>
</dbReference>
<dbReference type="EC" id="2.1.1.221" evidence="1"/>
<dbReference type="InterPro" id="IPR007356">
    <property type="entry name" value="tRNA_m1G_MeTrfase_euk"/>
</dbReference>
<keyword evidence="2" id="KW-0489">Methyltransferase</keyword>
<dbReference type="CDD" id="cd18089">
    <property type="entry name" value="SPOUT_Trm10-like"/>
    <property type="match status" value="1"/>
</dbReference>
<dbReference type="Proteomes" id="UP000612055">
    <property type="component" value="Unassembled WGS sequence"/>
</dbReference>
<feature type="compositionally biased region" description="Low complexity" evidence="6">
    <location>
        <begin position="343"/>
        <end position="357"/>
    </location>
</feature>
<keyword evidence="3" id="KW-0808">Transferase</keyword>
<accession>A0A836BQT1</accession>
<feature type="compositionally biased region" description="Basic and acidic residues" evidence="6">
    <location>
        <begin position="387"/>
        <end position="410"/>
    </location>
</feature>
<feature type="region of interest" description="Disordered" evidence="6">
    <location>
        <begin position="1"/>
        <end position="93"/>
    </location>
</feature>
<comment type="caution">
    <text evidence="8">The sequence shown here is derived from an EMBL/GenBank/DDBJ whole genome shotgun (WGS) entry which is preliminary data.</text>
</comment>
<dbReference type="GO" id="GO:0005634">
    <property type="term" value="C:nucleus"/>
    <property type="evidence" value="ECO:0007669"/>
    <property type="project" value="TreeGrafter"/>
</dbReference>
<dbReference type="OrthoDB" id="278300at2759"/>
<feature type="compositionally biased region" description="Basic residues" evidence="6">
    <location>
        <begin position="73"/>
        <end position="92"/>
    </location>
</feature>
<evidence type="ECO:0000259" key="7">
    <source>
        <dbReference type="PROSITE" id="PS51675"/>
    </source>
</evidence>
<protein>
    <recommendedName>
        <fullName evidence="1">tRNA (guanine(9)-N(1))-methyltransferase</fullName>
        <ecNumber evidence="1">2.1.1.221</ecNumber>
    </recommendedName>
</protein>
<organism evidence="8 9">
    <name type="scientific">Edaphochlamys debaryana</name>
    <dbReference type="NCBI Taxonomy" id="47281"/>
    <lineage>
        <taxon>Eukaryota</taxon>
        <taxon>Viridiplantae</taxon>
        <taxon>Chlorophyta</taxon>
        <taxon>core chlorophytes</taxon>
        <taxon>Chlorophyceae</taxon>
        <taxon>CS clade</taxon>
        <taxon>Chlamydomonadales</taxon>
        <taxon>Chlamydomonadales incertae sedis</taxon>
        <taxon>Edaphochlamys</taxon>
    </lineage>
</organism>
<gene>
    <name evidence="8" type="ORF">HYH03_017249</name>
</gene>
<feature type="region of interest" description="Disordered" evidence="6">
    <location>
        <begin position="329"/>
        <end position="424"/>
    </location>
</feature>
<evidence type="ECO:0000256" key="4">
    <source>
        <dbReference type="ARBA" id="ARBA00022691"/>
    </source>
</evidence>
<evidence type="ECO:0000256" key="2">
    <source>
        <dbReference type="ARBA" id="ARBA00022603"/>
    </source>
</evidence>
<comment type="catalytic activity">
    <reaction evidence="5">
        <text>guanosine(9) in tRNA + S-adenosyl-L-methionine = N(1)-methylguanosine(9) in tRNA + S-adenosyl-L-homocysteine + H(+)</text>
        <dbReference type="Rhea" id="RHEA:43156"/>
        <dbReference type="Rhea" id="RHEA-COMP:10367"/>
        <dbReference type="Rhea" id="RHEA-COMP:10368"/>
        <dbReference type="ChEBI" id="CHEBI:15378"/>
        <dbReference type="ChEBI" id="CHEBI:57856"/>
        <dbReference type="ChEBI" id="CHEBI:59789"/>
        <dbReference type="ChEBI" id="CHEBI:73542"/>
        <dbReference type="ChEBI" id="CHEBI:74269"/>
        <dbReference type="EC" id="2.1.1.221"/>
    </reaction>
</comment>
<dbReference type="GO" id="GO:0000049">
    <property type="term" value="F:tRNA binding"/>
    <property type="evidence" value="ECO:0007669"/>
    <property type="project" value="TreeGrafter"/>
</dbReference>
<feature type="compositionally biased region" description="Basic and acidic residues" evidence="6">
    <location>
        <begin position="59"/>
        <end position="72"/>
    </location>
</feature>
<dbReference type="EMBL" id="JAEHOE010000162">
    <property type="protein sequence ID" value="KAG2483928.1"/>
    <property type="molecule type" value="Genomic_DNA"/>
</dbReference>
<proteinExistence type="predicted"/>
<name>A0A836BQT1_9CHLO</name>
<dbReference type="PANTHER" id="PTHR13563">
    <property type="entry name" value="TRNA (GUANINE-9-) METHYLTRANSFERASE"/>
    <property type="match status" value="1"/>
</dbReference>
<dbReference type="InterPro" id="IPR028564">
    <property type="entry name" value="MT_TRM10-typ"/>
</dbReference>
<dbReference type="AlphaFoldDB" id="A0A836BQT1"/>
<evidence type="ECO:0000256" key="5">
    <source>
        <dbReference type="ARBA" id="ARBA00048434"/>
    </source>
</evidence>
<evidence type="ECO:0000313" key="8">
    <source>
        <dbReference type="EMBL" id="KAG2483928.1"/>
    </source>
</evidence>
<evidence type="ECO:0000256" key="3">
    <source>
        <dbReference type="ARBA" id="ARBA00022679"/>
    </source>
</evidence>
<feature type="domain" description="SAM-dependent MTase TRM10-type" evidence="7">
    <location>
        <begin position="130"/>
        <end position="330"/>
    </location>
</feature>
<evidence type="ECO:0000256" key="1">
    <source>
        <dbReference type="ARBA" id="ARBA00012797"/>
    </source>
</evidence>
<dbReference type="PANTHER" id="PTHR13563:SF13">
    <property type="entry name" value="TRNA METHYLTRANSFERASE 10 HOMOLOG A"/>
    <property type="match status" value="1"/>
</dbReference>
<dbReference type="InterPro" id="IPR038459">
    <property type="entry name" value="MT_TRM10-typ_sf"/>
</dbReference>
<keyword evidence="4" id="KW-0949">S-adenosyl-L-methionine</keyword>
<evidence type="ECO:0000256" key="6">
    <source>
        <dbReference type="SAM" id="MobiDB-lite"/>
    </source>
</evidence>
<feature type="compositionally biased region" description="Gly residues" evidence="6">
    <location>
        <begin position="415"/>
        <end position="424"/>
    </location>
</feature>
<evidence type="ECO:0000313" key="9">
    <source>
        <dbReference type="Proteomes" id="UP000612055"/>
    </source>
</evidence>
<dbReference type="Gene3D" id="3.40.1280.30">
    <property type="match status" value="1"/>
</dbReference>
<feature type="compositionally biased region" description="Acidic residues" evidence="6">
    <location>
        <begin position="358"/>
        <end position="370"/>
    </location>
</feature>
<reference evidence="8" key="1">
    <citation type="journal article" date="2020" name="bioRxiv">
        <title>Comparative genomics of Chlamydomonas.</title>
        <authorList>
            <person name="Craig R.J."/>
            <person name="Hasan A.R."/>
            <person name="Ness R.W."/>
            <person name="Keightley P.D."/>
        </authorList>
    </citation>
    <scope>NUCLEOTIDE SEQUENCE</scope>
    <source>
        <strain evidence="8">CCAP 11/70</strain>
    </source>
</reference>
<dbReference type="PROSITE" id="PS51675">
    <property type="entry name" value="SAM_MT_TRM10"/>
    <property type="match status" value="1"/>
</dbReference>
<feature type="compositionally biased region" description="Basic and acidic residues" evidence="6">
    <location>
        <begin position="27"/>
        <end position="44"/>
    </location>
</feature>
<sequence>MGGSKSKHIQTETEHAGGGGVAGATHASERRAPVERAGAERDESTASVGDAPSTSGRKSKADRASEFEEKRRLNNSRRTARTREAKKSKKAAQRAAEQALVAAMTEEELAAWRAAKAAERDANGAAVAAQVARVAAALANGGPGSGPDVALRVVIDCSFAPDAPAKELRSLCKQIENAAALNKFHPTPCCLTVTSWREPLPTISGNAGWRVVKMEEGATEAFPPEKVVVLSPDATEPLEGVDTEHVYVIGGIVDRTHRKGVTLKYAEAQQVACRRLPIAENAEALGLVKGTRKNPILNIDSVVAALLLFRDTGDWVQALDAAIPQRKRKPQLKGLIPPQARSGAAPGAHGAEAAAGEEQAEGAEDSEQSDELSGQGGDGADEEEREEERGAGREEGQGEEREEGTGRVREAVLAGAGGGAATGN</sequence>
<dbReference type="GO" id="GO:0052905">
    <property type="term" value="F:tRNA (guanosine(9)-N1)-methyltransferase activity"/>
    <property type="evidence" value="ECO:0007669"/>
    <property type="project" value="UniProtKB-EC"/>
</dbReference>